<accession>A0A1J1ISQ5</accession>
<keyword evidence="2" id="KW-1185">Reference proteome</keyword>
<name>A0A1J1ISQ5_9DIPT</name>
<organism evidence="1 2">
    <name type="scientific">Clunio marinus</name>
    <dbReference type="NCBI Taxonomy" id="568069"/>
    <lineage>
        <taxon>Eukaryota</taxon>
        <taxon>Metazoa</taxon>
        <taxon>Ecdysozoa</taxon>
        <taxon>Arthropoda</taxon>
        <taxon>Hexapoda</taxon>
        <taxon>Insecta</taxon>
        <taxon>Pterygota</taxon>
        <taxon>Neoptera</taxon>
        <taxon>Endopterygota</taxon>
        <taxon>Diptera</taxon>
        <taxon>Nematocera</taxon>
        <taxon>Chironomoidea</taxon>
        <taxon>Chironomidae</taxon>
        <taxon>Clunio</taxon>
    </lineage>
</organism>
<sequence length="68" mass="8050">MAAHNRLKFNIKLPTILTNITNVYELQQFNNERRREKIFYALIELFGNINRDMFTAWSNVSAKYPTGL</sequence>
<protein>
    <submittedName>
        <fullName evidence="1">CLUMA_CG016976, isoform A</fullName>
    </submittedName>
</protein>
<dbReference type="Proteomes" id="UP000183832">
    <property type="component" value="Unassembled WGS sequence"/>
</dbReference>
<gene>
    <name evidence="1" type="ORF">CLUMA_CG016976</name>
</gene>
<evidence type="ECO:0000313" key="1">
    <source>
        <dbReference type="EMBL" id="CRL03253.1"/>
    </source>
</evidence>
<evidence type="ECO:0000313" key="2">
    <source>
        <dbReference type="Proteomes" id="UP000183832"/>
    </source>
</evidence>
<proteinExistence type="predicted"/>
<reference evidence="1 2" key="1">
    <citation type="submission" date="2015-04" db="EMBL/GenBank/DDBJ databases">
        <authorList>
            <person name="Syromyatnikov M.Y."/>
            <person name="Popov V.N."/>
        </authorList>
    </citation>
    <scope>NUCLEOTIDE SEQUENCE [LARGE SCALE GENOMIC DNA]</scope>
</reference>
<dbReference type="AlphaFoldDB" id="A0A1J1ISQ5"/>
<dbReference type="EMBL" id="CVRI01000059">
    <property type="protein sequence ID" value="CRL03253.1"/>
    <property type="molecule type" value="Genomic_DNA"/>
</dbReference>